<organism evidence="2">
    <name type="scientific">marine sediment metagenome</name>
    <dbReference type="NCBI Taxonomy" id="412755"/>
    <lineage>
        <taxon>unclassified sequences</taxon>
        <taxon>metagenomes</taxon>
        <taxon>ecological metagenomes</taxon>
    </lineage>
</organism>
<feature type="compositionally biased region" description="Polar residues" evidence="1">
    <location>
        <begin position="238"/>
        <end position="247"/>
    </location>
</feature>
<sequence>AGGCPSGQVRHGDAQAHGPPGLRRCGLREDGGGHPGRLQGGARRPPGGAPGAHHRPGPATLPDVPGASGRLPDAGGDAVPVPLGRGAAGRGGRAGPGGGGHRHRHPSAAPEGRAVQGPRAGDHRRGAAVRRGPQGAPETDAPRHRCPHPLGDADTAHPLHGPRRHPRHVDDGDAAGGPAAHQDLRLGVRRPRGAGGDPAGPGARRPGVLRAQPGAQHRDDRAEGSRPSRRRAWGSHTGRCTSTTWRG</sequence>
<feature type="compositionally biased region" description="Gly residues" evidence="1">
    <location>
        <begin position="86"/>
        <end position="99"/>
    </location>
</feature>
<feature type="non-terminal residue" evidence="2">
    <location>
        <position position="1"/>
    </location>
</feature>
<protein>
    <submittedName>
        <fullName evidence="2">Uncharacterized protein</fullName>
    </submittedName>
</protein>
<accession>A0A0F9CZK6</accession>
<feature type="compositionally biased region" description="Low complexity" evidence="1">
    <location>
        <begin position="200"/>
        <end position="211"/>
    </location>
</feature>
<dbReference type="AlphaFoldDB" id="A0A0F9CZK6"/>
<reference evidence="2" key="1">
    <citation type="journal article" date="2015" name="Nature">
        <title>Complex archaea that bridge the gap between prokaryotes and eukaryotes.</title>
        <authorList>
            <person name="Spang A."/>
            <person name="Saw J.H."/>
            <person name="Jorgensen S.L."/>
            <person name="Zaremba-Niedzwiedzka K."/>
            <person name="Martijn J."/>
            <person name="Lind A.E."/>
            <person name="van Eijk R."/>
            <person name="Schleper C."/>
            <person name="Guy L."/>
            <person name="Ettema T.J."/>
        </authorList>
    </citation>
    <scope>NUCLEOTIDE SEQUENCE</scope>
</reference>
<comment type="caution">
    <text evidence="2">The sequence shown here is derived from an EMBL/GenBank/DDBJ whole genome shotgun (WGS) entry which is preliminary data.</text>
</comment>
<dbReference type="EMBL" id="LAZR01033865">
    <property type="protein sequence ID" value="KKL46896.1"/>
    <property type="molecule type" value="Genomic_DNA"/>
</dbReference>
<name>A0A0F9CZK6_9ZZZZ</name>
<feature type="region of interest" description="Disordered" evidence="1">
    <location>
        <begin position="1"/>
        <end position="247"/>
    </location>
</feature>
<gene>
    <name evidence="2" type="ORF">LCGC14_2340990</name>
</gene>
<feature type="compositionally biased region" description="Basic and acidic residues" evidence="1">
    <location>
        <begin position="216"/>
        <end position="226"/>
    </location>
</feature>
<proteinExistence type="predicted"/>
<evidence type="ECO:0000313" key="2">
    <source>
        <dbReference type="EMBL" id="KKL46896.1"/>
    </source>
</evidence>
<evidence type="ECO:0000256" key="1">
    <source>
        <dbReference type="SAM" id="MobiDB-lite"/>
    </source>
</evidence>